<dbReference type="InterPro" id="IPR000504">
    <property type="entry name" value="RRM_dom"/>
</dbReference>
<organism evidence="5 6">
    <name type="scientific">Morella rubra</name>
    <name type="common">Chinese bayberry</name>
    <dbReference type="NCBI Taxonomy" id="262757"/>
    <lineage>
        <taxon>Eukaryota</taxon>
        <taxon>Viridiplantae</taxon>
        <taxon>Streptophyta</taxon>
        <taxon>Embryophyta</taxon>
        <taxon>Tracheophyta</taxon>
        <taxon>Spermatophyta</taxon>
        <taxon>Magnoliopsida</taxon>
        <taxon>eudicotyledons</taxon>
        <taxon>Gunneridae</taxon>
        <taxon>Pentapetalae</taxon>
        <taxon>rosids</taxon>
        <taxon>fabids</taxon>
        <taxon>Fagales</taxon>
        <taxon>Myricaceae</taxon>
        <taxon>Morella</taxon>
    </lineage>
</organism>
<dbReference type="Gene3D" id="3.30.70.330">
    <property type="match status" value="1"/>
</dbReference>
<dbReference type="Proteomes" id="UP000516437">
    <property type="component" value="Chromosome 1"/>
</dbReference>
<reference evidence="5 6" key="1">
    <citation type="journal article" date="2019" name="Plant Biotechnol. J.">
        <title>The red bayberry genome and genetic basis of sex determination.</title>
        <authorList>
            <person name="Jia H.M."/>
            <person name="Jia H.J."/>
            <person name="Cai Q.L."/>
            <person name="Wang Y."/>
            <person name="Zhao H.B."/>
            <person name="Yang W.F."/>
            <person name="Wang G.Y."/>
            <person name="Li Y.H."/>
            <person name="Zhan D.L."/>
            <person name="Shen Y.T."/>
            <person name="Niu Q.F."/>
            <person name="Chang L."/>
            <person name="Qiu J."/>
            <person name="Zhao L."/>
            <person name="Xie H.B."/>
            <person name="Fu W.Y."/>
            <person name="Jin J."/>
            <person name="Li X.W."/>
            <person name="Jiao Y."/>
            <person name="Zhou C.C."/>
            <person name="Tu T."/>
            <person name="Chai C.Y."/>
            <person name="Gao J.L."/>
            <person name="Fan L.J."/>
            <person name="van de Weg E."/>
            <person name="Wang J.Y."/>
            <person name="Gao Z.S."/>
        </authorList>
    </citation>
    <scope>NUCLEOTIDE SEQUENCE [LARGE SCALE GENOMIC DNA]</scope>
    <source>
        <tissue evidence="5">Leaves</tissue>
    </source>
</reference>
<comment type="caution">
    <text evidence="5">The sequence shown here is derived from an EMBL/GenBank/DDBJ whole genome shotgun (WGS) entry which is preliminary data.</text>
</comment>
<dbReference type="PANTHER" id="PTHR48027">
    <property type="entry name" value="HETEROGENEOUS NUCLEAR RIBONUCLEOPROTEIN 87F-RELATED"/>
    <property type="match status" value="1"/>
</dbReference>
<dbReference type="SUPFAM" id="SSF54928">
    <property type="entry name" value="RNA-binding domain, RBD"/>
    <property type="match status" value="1"/>
</dbReference>
<dbReference type="InterPro" id="IPR012677">
    <property type="entry name" value="Nucleotide-bd_a/b_plait_sf"/>
</dbReference>
<dbReference type="PROSITE" id="PS50102">
    <property type="entry name" value="RRM"/>
    <property type="match status" value="1"/>
</dbReference>
<evidence type="ECO:0000256" key="2">
    <source>
        <dbReference type="PROSITE-ProRule" id="PRU00176"/>
    </source>
</evidence>
<accession>A0A6A1WPU7</accession>
<gene>
    <name evidence="5" type="ORF">CJ030_MR1G029026</name>
</gene>
<sequence>FVAGLSFSTTEERLAEAFSKFGEVTEAKVIMDKVKNRSKGYGYVTFAKEDEAQQALIDMDGKARLNGRVLFVDNVRPSRNFNSGAPIARGPPEPASES</sequence>
<dbReference type="SMART" id="SM00360">
    <property type="entry name" value="RRM"/>
    <property type="match status" value="1"/>
</dbReference>
<evidence type="ECO:0000313" key="6">
    <source>
        <dbReference type="Proteomes" id="UP000516437"/>
    </source>
</evidence>
<dbReference type="OrthoDB" id="439808at2759"/>
<dbReference type="GO" id="GO:0003723">
    <property type="term" value="F:RNA binding"/>
    <property type="evidence" value="ECO:0007669"/>
    <property type="project" value="UniProtKB-UniRule"/>
</dbReference>
<keyword evidence="1 2" id="KW-0694">RNA-binding</keyword>
<feature type="domain" description="RRM" evidence="4">
    <location>
        <begin position="1"/>
        <end position="77"/>
    </location>
</feature>
<dbReference type="Pfam" id="PF00076">
    <property type="entry name" value="RRM_1"/>
    <property type="match status" value="1"/>
</dbReference>
<dbReference type="InterPro" id="IPR052462">
    <property type="entry name" value="SLIRP/GR-RBP-like"/>
</dbReference>
<name>A0A6A1WPU7_9ROSI</name>
<keyword evidence="6" id="KW-1185">Reference proteome</keyword>
<evidence type="ECO:0000256" key="1">
    <source>
        <dbReference type="ARBA" id="ARBA00022884"/>
    </source>
</evidence>
<protein>
    <submittedName>
        <fullName evidence="5">Glycine-rich RNA-binding protein 4, mitochondrial</fullName>
    </submittedName>
</protein>
<dbReference type="InterPro" id="IPR035979">
    <property type="entry name" value="RBD_domain_sf"/>
</dbReference>
<dbReference type="EMBL" id="RXIC02000019">
    <property type="protein sequence ID" value="KAB1227174.1"/>
    <property type="molecule type" value="Genomic_DNA"/>
</dbReference>
<proteinExistence type="predicted"/>
<evidence type="ECO:0000256" key="3">
    <source>
        <dbReference type="SAM" id="MobiDB-lite"/>
    </source>
</evidence>
<evidence type="ECO:0000313" key="5">
    <source>
        <dbReference type="EMBL" id="KAB1227174.1"/>
    </source>
</evidence>
<evidence type="ECO:0000259" key="4">
    <source>
        <dbReference type="PROSITE" id="PS50102"/>
    </source>
</evidence>
<feature type="region of interest" description="Disordered" evidence="3">
    <location>
        <begin position="78"/>
        <end position="98"/>
    </location>
</feature>
<feature type="compositionally biased region" description="Pro residues" evidence="3">
    <location>
        <begin position="89"/>
        <end position="98"/>
    </location>
</feature>
<feature type="non-terminal residue" evidence="5">
    <location>
        <position position="98"/>
    </location>
</feature>
<dbReference type="AlphaFoldDB" id="A0A6A1WPU7"/>